<protein>
    <submittedName>
        <fullName evidence="2">Uncharacterized protein</fullName>
    </submittedName>
</protein>
<dbReference type="STRING" id="1619313.EM595_3170"/>
<evidence type="ECO:0000313" key="3">
    <source>
        <dbReference type="Proteomes" id="UP000059419"/>
    </source>
</evidence>
<evidence type="ECO:0000256" key="1">
    <source>
        <dbReference type="SAM" id="MobiDB-lite"/>
    </source>
</evidence>
<dbReference type="KEGG" id="ege:EM595_3170"/>
<sequence>MRLNEDNYGKHGAKSKKARQEPALKRTFGVAQLP</sequence>
<dbReference type="PATRIC" id="fig|1619313.3.peg.3290"/>
<feature type="region of interest" description="Disordered" evidence="1">
    <location>
        <begin position="1"/>
        <end position="34"/>
    </location>
</feature>
<proteinExistence type="predicted"/>
<keyword evidence="3" id="KW-1185">Reference proteome</keyword>
<gene>
    <name evidence="2" type="ORF">EM595_3170</name>
</gene>
<accession>A0A0U5L3N0</accession>
<name>A0A0U5L3N0_9GAMM</name>
<reference evidence="3" key="1">
    <citation type="submission" date="2015-11" db="EMBL/GenBank/DDBJ databases">
        <authorList>
            <person name="Blom J."/>
        </authorList>
    </citation>
    <scope>NUCLEOTIDE SEQUENCE [LARGE SCALE GENOMIC DNA]</scope>
</reference>
<evidence type="ECO:0000313" key="2">
    <source>
        <dbReference type="EMBL" id="CUU25401.1"/>
    </source>
</evidence>
<organism evidence="2 3">
    <name type="scientific">Duffyella gerundensis</name>
    <dbReference type="NCBI Taxonomy" id="1619313"/>
    <lineage>
        <taxon>Bacteria</taxon>
        <taxon>Pseudomonadati</taxon>
        <taxon>Pseudomonadota</taxon>
        <taxon>Gammaproteobacteria</taxon>
        <taxon>Enterobacterales</taxon>
        <taxon>Erwiniaceae</taxon>
        <taxon>Duffyella</taxon>
    </lineage>
</organism>
<dbReference type="AlphaFoldDB" id="A0A0U5L3N0"/>
<dbReference type="Proteomes" id="UP000059419">
    <property type="component" value="Chromosome 1"/>
</dbReference>
<dbReference type="EMBL" id="LN907827">
    <property type="protein sequence ID" value="CUU25401.1"/>
    <property type="molecule type" value="Genomic_DNA"/>
</dbReference>